<feature type="domain" description="Aminoglycoside phosphotransferase" evidence="1">
    <location>
        <begin position="23"/>
        <end position="242"/>
    </location>
</feature>
<proteinExistence type="predicted"/>
<evidence type="ECO:0000313" key="2">
    <source>
        <dbReference type="EMBL" id="WNQ12878.1"/>
    </source>
</evidence>
<dbReference type="InterPro" id="IPR002575">
    <property type="entry name" value="Aminoglycoside_PTrfase"/>
</dbReference>
<reference evidence="2 3" key="1">
    <citation type="submission" date="2022-02" db="EMBL/GenBank/DDBJ databases">
        <title>Paenibacillus sp. MBLB1776 Whole Genome Shotgun Sequencing.</title>
        <authorList>
            <person name="Hwang C.Y."/>
            <person name="Cho E.-S."/>
            <person name="Seo M.-J."/>
        </authorList>
    </citation>
    <scope>NUCLEOTIDE SEQUENCE [LARGE SCALE GENOMIC DNA]</scope>
    <source>
        <strain evidence="2 3">MBLB1776</strain>
    </source>
</reference>
<dbReference type="Gene3D" id="3.90.1200.10">
    <property type="match status" value="1"/>
</dbReference>
<dbReference type="PANTHER" id="PTHR39179">
    <property type="entry name" value="SPORE COAT PROTEIN I"/>
    <property type="match status" value="1"/>
</dbReference>
<keyword evidence="3" id="KW-1185">Reference proteome</keyword>
<sequence>MPLMSAFRSEFGFRIKKKRRVRDVYRITGTDGKDYCYKPFSFPEEEVAFLARINLFLTGKGYRYTPRLAAPEGDKLWTCHRGKYWLLTNWVKGRHPNYRNPSHFRKGLRTLAKFHNQAEGYDVEGAPSNRVRYDQMLRLPAEYRKEITTYPELNGFLRYCERGEELLADPAVERLMATERKAGAFVHGDYNYPNVVLDRSRRLHLIDMENASLNVRIMDLAHILHRNCPWNADGMMTAIAEYDRKRPLGPDERFVLYALLVLPYPLVRAIRMYDWRYPRYVALPSYKRQEAFAQALLGML</sequence>
<dbReference type="PANTHER" id="PTHR39179:SF1">
    <property type="entry name" value="SPORE COAT PROTEIN I"/>
    <property type="match status" value="1"/>
</dbReference>
<dbReference type="SUPFAM" id="SSF56112">
    <property type="entry name" value="Protein kinase-like (PK-like)"/>
    <property type="match status" value="1"/>
</dbReference>
<dbReference type="Proteomes" id="UP001305702">
    <property type="component" value="Chromosome"/>
</dbReference>
<name>A0AA96LGJ6_9BACL</name>
<dbReference type="EMBL" id="CP130318">
    <property type="protein sequence ID" value="WNQ12878.1"/>
    <property type="molecule type" value="Genomic_DNA"/>
</dbReference>
<dbReference type="GO" id="GO:0042601">
    <property type="term" value="C:endospore-forming forespore"/>
    <property type="evidence" value="ECO:0007669"/>
    <property type="project" value="TreeGrafter"/>
</dbReference>
<accession>A0AA96LGJ6</accession>
<dbReference type="RefSeq" id="WP_315606657.1">
    <property type="nucleotide sequence ID" value="NZ_CP130318.1"/>
</dbReference>
<dbReference type="InterPro" id="IPR011009">
    <property type="entry name" value="Kinase-like_dom_sf"/>
</dbReference>
<dbReference type="KEGG" id="paun:MJA45_07560"/>
<evidence type="ECO:0000259" key="1">
    <source>
        <dbReference type="Pfam" id="PF01636"/>
    </source>
</evidence>
<evidence type="ECO:0000313" key="3">
    <source>
        <dbReference type="Proteomes" id="UP001305702"/>
    </source>
</evidence>
<dbReference type="AlphaFoldDB" id="A0AA96LGJ6"/>
<organism evidence="2 3">
    <name type="scientific">Paenibacillus aurantius</name>
    <dbReference type="NCBI Taxonomy" id="2918900"/>
    <lineage>
        <taxon>Bacteria</taxon>
        <taxon>Bacillati</taxon>
        <taxon>Bacillota</taxon>
        <taxon>Bacilli</taxon>
        <taxon>Bacillales</taxon>
        <taxon>Paenibacillaceae</taxon>
        <taxon>Paenibacillus</taxon>
    </lineage>
</organism>
<gene>
    <name evidence="2" type="ORF">MJA45_07560</name>
</gene>
<dbReference type="Gene3D" id="3.30.200.20">
    <property type="entry name" value="Phosphorylase Kinase, domain 1"/>
    <property type="match status" value="1"/>
</dbReference>
<dbReference type="Pfam" id="PF01636">
    <property type="entry name" value="APH"/>
    <property type="match status" value="1"/>
</dbReference>
<dbReference type="InterPro" id="IPR047175">
    <property type="entry name" value="CotS-like"/>
</dbReference>
<protein>
    <submittedName>
        <fullName evidence="2">Phosphotransferase</fullName>
    </submittedName>
</protein>